<name>A0A1H3TX82_9ACTN</name>
<dbReference type="Gene3D" id="1.25.40.20">
    <property type="entry name" value="Ankyrin repeat-containing domain"/>
    <property type="match status" value="2"/>
</dbReference>
<proteinExistence type="predicted"/>
<evidence type="ECO:0000256" key="1">
    <source>
        <dbReference type="ARBA" id="ARBA00022737"/>
    </source>
</evidence>
<dbReference type="SUPFAM" id="SSF48403">
    <property type="entry name" value="Ankyrin repeat"/>
    <property type="match status" value="1"/>
</dbReference>
<organism evidence="4 5">
    <name type="scientific">Asanoa ishikariensis</name>
    <dbReference type="NCBI Taxonomy" id="137265"/>
    <lineage>
        <taxon>Bacteria</taxon>
        <taxon>Bacillati</taxon>
        <taxon>Actinomycetota</taxon>
        <taxon>Actinomycetes</taxon>
        <taxon>Micromonosporales</taxon>
        <taxon>Micromonosporaceae</taxon>
        <taxon>Asanoa</taxon>
    </lineage>
</organism>
<dbReference type="InterPro" id="IPR002110">
    <property type="entry name" value="Ankyrin_rpt"/>
</dbReference>
<accession>A0A1H3TX82</accession>
<dbReference type="PANTHER" id="PTHR24189:SF71">
    <property type="entry name" value="ANKYRIN REPEAT DOMAIN 39"/>
    <property type="match status" value="1"/>
</dbReference>
<dbReference type="GO" id="GO:0005737">
    <property type="term" value="C:cytoplasm"/>
    <property type="evidence" value="ECO:0007669"/>
    <property type="project" value="TreeGrafter"/>
</dbReference>
<evidence type="ECO:0000256" key="3">
    <source>
        <dbReference type="PROSITE-ProRule" id="PRU00023"/>
    </source>
</evidence>
<keyword evidence="1" id="KW-0677">Repeat</keyword>
<reference evidence="5" key="1">
    <citation type="submission" date="2016-10" db="EMBL/GenBank/DDBJ databases">
        <authorList>
            <person name="Varghese N."/>
            <person name="Submissions S."/>
        </authorList>
    </citation>
    <scope>NUCLEOTIDE SEQUENCE [LARGE SCALE GENOMIC DNA]</scope>
    <source>
        <strain evidence="5">DSM 44718</strain>
    </source>
</reference>
<evidence type="ECO:0000313" key="4">
    <source>
        <dbReference type="EMBL" id="SDZ54371.1"/>
    </source>
</evidence>
<evidence type="ECO:0000313" key="5">
    <source>
        <dbReference type="Proteomes" id="UP000199632"/>
    </source>
</evidence>
<dbReference type="EMBL" id="FNQB01000003">
    <property type="protein sequence ID" value="SDZ54371.1"/>
    <property type="molecule type" value="Genomic_DNA"/>
</dbReference>
<gene>
    <name evidence="4" type="ORF">SAMN05421684_6481</name>
</gene>
<dbReference type="Proteomes" id="UP000199632">
    <property type="component" value="Unassembled WGS sequence"/>
</dbReference>
<dbReference type="Pfam" id="PF00023">
    <property type="entry name" value="Ank"/>
    <property type="match status" value="1"/>
</dbReference>
<keyword evidence="2 3" id="KW-0040">ANK repeat</keyword>
<protein>
    <recommendedName>
        <fullName evidence="6">Ankyrin repeat-containing protein</fullName>
    </recommendedName>
</protein>
<dbReference type="InterPro" id="IPR036770">
    <property type="entry name" value="Ankyrin_rpt-contain_sf"/>
</dbReference>
<dbReference type="PANTHER" id="PTHR24189">
    <property type="entry name" value="MYOTROPHIN"/>
    <property type="match status" value="1"/>
</dbReference>
<dbReference type="AlphaFoldDB" id="A0A1H3TX82"/>
<dbReference type="InterPro" id="IPR050745">
    <property type="entry name" value="Multifunctional_regulatory"/>
</dbReference>
<evidence type="ECO:0008006" key="6">
    <source>
        <dbReference type="Google" id="ProtNLM"/>
    </source>
</evidence>
<sequence>MMQPPGAAYLRLACLSYAEDDDEAPRRAVAAARVLAEHPDLPHTDPHVAAAASDVDSLRALLDAEPAAANRAGGPYDWPPLLYLCFARHDPALDEAAVLATARLLLSAGADPNARFLWRGLDPPFTALTGAFGGGERGQPPHPHATALARVLLDAGADPDDGQALYNRMFTADDSHLELLFAYGLGSPSLLRDQLHWAVTHGMTARVRLLAAHHVDITTPFEGGPTPAVLALTSGYPELVAALGLPMPELAPADAYVAAALAADRATCEAADPALVAALREDRPGLAVWAAGHGRPGAVGLLLDAGWPVDALGRTDVPREDPWQTALHAAAEASDVALARDLLARGADQTVRDARFGATPGDWARFFGHSEVAALLTPTDPDGS</sequence>
<dbReference type="SMART" id="SM00248">
    <property type="entry name" value="ANK"/>
    <property type="match status" value="3"/>
</dbReference>
<evidence type="ECO:0000256" key="2">
    <source>
        <dbReference type="ARBA" id="ARBA00023043"/>
    </source>
</evidence>
<dbReference type="PROSITE" id="PS50297">
    <property type="entry name" value="ANK_REP_REGION"/>
    <property type="match status" value="1"/>
</dbReference>
<dbReference type="STRING" id="137265.SAMN05421684_6481"/>
<keyword evidence="5" id="KW-1185">Reference proteome</keyword>
<dbReference type="PROSITE" id="PS50088">
    <property type="entry name" value="ANK_REPEAT"/>
    <property type="match status" value="1"/>
</dbReference>
<feature type="repeat" description="ANK" evidence="3">
    <location>
        <begin position="322"/>
        <end position="354"/>
    </location>
</feature>